<dbReference type="InterPro" id="IPR038680">
    <property type="entry name" value="PAW_sf"/>
</dbReference>
<dbReference type="AlphaFoldDB" id="A0A1B6G378"/>
<dbReference type="InterPro" id="IPR038765">
    <property type="entry name" value="Papain-like_cys_pep_sf"/>
</dbReference>
<dbReference type="GO" id="GO:0046872">
    <property type="term" value="F:metal ion binding"/>
    <property type="evidence" value="ECO:0007669"/>
    <property type="project" value="UniProtKB-KW"/>
</dbReference>
<comment type="catalytic activity">
    <reaction evidence="1">
        <text>Hydrolysis of an N(4)-(acetyl-beta-D-glucosaminyl)asparagine residue in which the glucosamine residue may be further glycosylated, to yield a (substituted) N-acetyl-beta-D-glucosaminylamine and a peptide containing an aspartate residue.</text>
        <dbReference type="EC" id="3.5.1.52"/>
    </reaction>
</comment>
<feature type="domain" description="PAW" evidence="15">
    <location>
        <begin position="441"/>
        <end position="649"/>
    </location>
</feature>
<evidence type="ECO:0000256" key="9">
    <source>
        <dbReference type="ARBA" id="ARBA00022801"/>
    </source>
</evidence>
<dbReference type="SMART" id="SM00580">
    <property type="entry name" value="PUG"/>
    <property type="match status" value="1"/>
</dbReference>
<evidence type="ECO:0000256" key="7">
    <source>
        <dbReference type="ARBA" id="ARBA00022490"/>
    </source>
</evidence>
<evidence type="ECO:0000256" key="4">
    <source>
        <dbReference type="ARBA" id="ARBA00009390"/>
    </source>
</evidence>
<evidence type="ECO:0000256" key="14">
    <source>
        <dbReference type="SAM" id="MobiDB-lite"/>
    </source>
</evidence>
<organism evidence="16">
    <name type="scientific">Cuerna arida</name>
    <dbReference type="NCBI Taxonomy" id="1464854"/>
    <lineage>
        <taxon>Eukaryota</taxon>
        <taxon>Metazoa</taxon>
        <taxon>Ecdysozoa</taxon>
        <taxon>Arthropoda</taxon>
        <taxon>Hexapoda</taxon>
        <taxon>Insecta</taxon>
        <taxon>Pterygota</taxon>
        <taxon>Neoptera</taxon>
        <taxon>Paraneoptera</taxon>
        <taxon>Hemiptera</taxon>
        <taxon>Auchenorrhyncha</taxon>
        <taxon>Membracoidea</taxon>
        <taxon>Cicadellidae</taxon>
        <taxon>Cicadellinae</taxon>
        <taxon>Proconiini</taxon>
        <taxon>Cuerna</taxon>
    </lineage>
</organism>
<dbReference type="InterPro" id="IPR008979">
    <property type="entry name" value="Galactose-bd-like_sf"/>
</dbReference>
<dbReference type="SUPFAM" id="SSF54001">
    <property type="entry name" value="Cysteine proteinases"/>
    <property type="match status" value="1"/>
</dbReference>
<keyword evidence="9" id="KW-0378">Hydrolase</keyword>
<dbReference type="GO" id="GO:0005634">
    <property type="term" value="C:nucleus"/>
    <property type="evidence" value="ECO:0007669"/>
    <property type="project" value="TreeGrafter"/>
</dbReference>
<dbReference type="Gene3D" id="1.20.58.2190">
    <property type="match status" value="1"/>
</dbReference>
<evidence type="ECO:0000256" key="11">
    <source>
        <dbReference type="ARBA" id="ARBA00024870"/>
    </source>
</evidence>
<evidence type="ECO:0000313" key="16">
    <source>
        <dbReference type="EMBL" id="JAS56887.1"/>
    </source>
</evidence>
<dbReference type="Gene3D" id="2.60.120.1020">
    <property type="entry name" value="Peptide N glycanase, PAW domain"/>
    <property type="match status" value="1"/>
</dbReference>
<keyword evidence="10" id="KW-0862">Zinc</keyword>
<evidence type="ECO:0000256" key="13">
    <source>
        <dbReference type="PROSITE-ProRule" id="PRU00731"/>
    </source>
</evidence>
<dbReference type="Pfam" id="PF01841">
    <property type="entry name" value="Transglut_core"/>
    <property type="match status" value="1"/>
</dbReference>
<dbReference type="PANTHER" id="PTHR12143:SF19">
    <property type="entry name" value="PEPTIDE-N(4)-(N-ACETYL-BETA-GLUCOSAMINYL)ASPARAGINE AMIDASE"/>
    <property type="match status" value="1"/>
</dbReference>
<comment type="subcellular location">
    <subcellularLocation>
        <location evidence="3">Cytoplasm</location>
    </subcellularLocation>
</comment>
<comment type="function">
    <text evidence="11">Specifically deglycosylates the denatured form of N-linked glycoproteins in the cytoplasm and assists their proteasome-mediated degradation. Cleaves the beta-aspartyl-glucosamine (GlcNAc) of the glycan and the amide side chain of Asn, converting Asn to Asp. Prefers proteins containing high-mannose over those bearing complex type oligosaccharides. Can recognize misfolded proteins in the endoplasmic reticulum that are exported to the cytosol to be destroyed and deglycosylate them, while it has no activity toward native proteins. Deglycosylation is a prerequisite for subsequent proteasome-mediated degradation of some, but not all, misfolded glycoproteins.</text>
</comment>
<protein>
    <recommendedName>
        <fullName evidence="6">Peptide-N(4)-(N-acetyl-beta-glucosaminyl)asparagine amidase</fullName>
        <ecNumber evidence="5">3.5.1.52</ecNumber>
    </recommendedName>
    <alternativeName>
        <fullName evidence="12">Peptide:N-glycanase</fullName>
    </alternativeName>
</protein>
<proteinExistence type="inferred from homology"/>
<dbReference type="InterPro" id="IPR006588">
    <property type="entry name" value="Peptide_N_glycanase_PAW_dom"/>
</dbReference>
<evidence type="ECO:0000256" key="6">
    <source>
        <dbReference type="ARBA" id="ARBA00018546"/>
    </source>
</evidence>
<dbReference type="InterPro" id="IPR036339">
    <property type="entry name" value="PUB-like_dom_sf"/>
</dbReference>
<dbReference type="Gene3D" id="3.10.620.30">
    <property type="match status" value="1"/>
</dbReference>
<dbReference type="SMART" id="SM00460">
    <property type="entry name" value="TGc"/>
    <property type="match status" value="1"/>
</dbReference>
<evidence type="ECO:0000256" key="2">
    <source>
        <dbReference type="ARBA" id="ARBA00001947"/>
    </source>
</evidence>
<keyword evidence="8" id="KW-0479">Metal-binding</keyword>
<feature type="compositionally biased region" description="Polar residues" evidence="14">
    <location>
        <begin position="106"/>
        <end position="155"/>
    </location>
</feature>
<dbReference type="InterPro" id="IPR018997">
    <property type="entry name" value="PUB_domain"/>
</dbReference>
<accession>A0A1B6G378</accession>
<dbReference type="GO" id="GO:0005829">
    <property type="term" value="C:cytosol"/>
    <property type="evidence" value="ECO:0007669"/>
    <property type="project" value="TreeGrafter"/>
</dbReference>
<sequence>MSMFKCIESLEENPAEVFLQVTSILLRLVDNVLHYPSDPKYRKLRLENKLISTVIMPSIGAMECLFEIGFQEGEDALLLPPESTSIEKLKRFREEIAKRRSKYLKDNNSTNNETSQNKSNGNSERQSTPQPGAAATSQSRPVMSHNINSNSTQTQNPFLEKLRQHSAMVLQYEEEDTKRKALAVLPLIEINERVERRMRQHQQHARKSGQPINEDSLQETLFFTELMCWFKNDFFEWVNSPKCSQCDCDTSFVETSTTLLESIRVEVYKCGKCSAKLTFPRYNEAKKLLETRKGRCGEWANAFTAVVRALNWDARLVSDESDHAWTEVYFKSEGRWVHCDPCECALDKPLLYEKGWKKQLSYVIGFSCEDVQDVTWRYSANHSALLTRRRLCTEQQLVRTIEELNHLRQTNLSSARRKALAKRTLIELVQLMLPASDTEGDTQGRQSGSLAWRLARAETSLAQSGSEISLGQEENKAYVWTPTAEEVREKRMVINYCTGTDLYSRGPVEERVRGWRTRTFAAENIFRKEEKDWKTAYLCRTENSTEGRISWQVDLTTSELRVGDVEVQCPATTYENGTVLWLLCSGDKCVRVSDGHMKTSELRGSSNLTLTATLKGGKGDVAWQHAQLFRQPLNATDTSFSLSLSFISP</sequence>
<evidence type="ECO:0000256" key="8">
    <source>
        <dbReference type="ARBA" id="ARBA00022723"/>
    </source>
</evidence>
<keyword evidence="7" id="KW-0963">Cytoplasm</keyword>
<dbReference type="SUPFAM" id="SSF49785">
    <property type="entry name" value="Galactose-binding domain-like"/>
    <property type="match status" value="1"/>
</dbReference>
<dbReference type="SUPFAM" id="SSF143503">
    <property type="entry name" value="PUG domain-like"/>
    <property type="match status" value="1"/>
</dbReference>
<dbReference type="PROSITE" id="PS51398">
    <property type="entry name" value="PAW"/>
    <property type="match status" value="1"/>
</dbReference>
<evidence type="ECO:0000256" key="12">
    <source>
        <dbReference type="ARBA" id="ARBA00032901"/>
    </source>
</evidence>
<dbReference type="GO" id="GO:0006516">
    <property type="term" value="P:glycoprotein catabolic process"/>
    <property type="evidence" value="ECO:0007669"/>
    <property type="project" value="InterPro"/>
</dbReference>
<reference evidence="16" key="1">
    <citation type="submission" date="2015-11" db="EMBL/GenBank/DDBJ databases">
        <title>De novo transcriptome assembly of four potential Pierce s Disease insect vectors from Arizona vineyards.</title>
        <authorList>
            <person name="Tassone E.E."/>
        </authorList>
    </citation>
    <scope>NUCLEOTIDE SEQUENCE</scope>
</reference>
<dbReference type="PANTHER" id="PTHR12143">
    <property type="entry name" value="PEPTIDE N-GLYCANASE PNGASE -RELATED"/>
    <property type="match status" value="1"/>
</dbReference>
<dbReference type="Pfam" id="PF04721">
    <property type="entry name" value="PAW"/>
    <property type="match status" value="1"/>
</dbReference>
<comment type="similarity">
    <text evidence="4 13">Belongs to the transglutaminase-like superfamily. PNGase family.</text>
</comment>
<dbReference type="InterPro" id="IPR002931">
    <property type="entry name" value="Transglutaminase-like"/>
</dbReference>
<evidence type="ECO:0000256" key="10">
    <source>
        <dbReference type="ARBA" id="ARBA00022833"/>
    </source>
</evidence>
<evidence type="ECO:0000256" key="1">
    <source>
        <dbReference type="ARBA" id="ARBA00001650"/>
    </source>
</evidence>
<dbReference type="EC" id="3.5.1.52" evidence="5"/>
<dbReference type="InterPro" id="IPR050883">
    <property type="entry name" value="PNGase"/>
</dbReference>
<name>A0A1B6G378_9HEMI</name>
<evidence type="ECO:0000256" key="5">
    <source>
        <dbReference type="ARBA" id="ARBA00012158"/>
    </source>
</evidence>
<dbReference type="Pfam" id="PF09409">
    <property type="entry name" value="PUB"/>
    <property type="match status" value="1"/>
</dbReference>
<evidence type="ECO:0000259" key="15">
    <source>
        <dbReference type="PROSITE" id="PS51398"/>
    </source>
</evidence>
<dbReference type="Gene3D" id="2.20.25.10">
    <property type="match status" value="1"/>
</dbReference>
<evidence type="ECO:0000256" key="3">
    <source>
        <dbReference type="ARBA" id="ARBA00004496"/>
    </source>
</evidence>
<feature type="region of interest" description="Disordered" evidence="14">
    <location>
        <begin position="100"/>
        <end position="155"/>
    </location>
</feature>
<comment type="cofactor">
    <cofactor evidence="2">
        <name>Zn(2+)</name>
        <dbReference type="ChEBI" id="CHEBI:29105"/>
    </cofactor>
</comment>
<dbReference type="EMBL" id="GECZ01012882">
    <property type="protein sequence ID" value="JAS56887.1"/>
    <property type="molecule type" value="Transcribed_RNA"/>
</dbReference>
<dbReference type="GO" id="GO:0000224">
    <property type="term" value="F:peptide-N4-(N-acetyl-beta-glucosaminyl)asparagine amidase activity"/>
    <property type="evidence" value="ECO:0007669"/>
    <property type="project" value="UniProtKB-EC"/>
</dbReference>
<gene>
    <name evidence="16" type="ORF">g.16766</name>
</gene>